<keyword evidence="2" id="KW-1185">Reference proteome</keyword>
<name>M5UJ37_9BACT</name>
<dbReference type="AlphaFoldDB" id="M5UJ37"/>
<dbReference type="PATRIC" id="fig|1263870.3.peg.787"/>
<accession>M5UJ37</accession>
<gene>
    <name evidence="1" type="ORF">RSSM_00719</name>
</gene>
<evidence type="ECO:0000313" key="1">
    <source>
        <dbReference type="EMBL" id="EMI57851.1"/>
    </source>
</evidence>
<organism evidence="1 2">
    <name type="scientific">Rhodopirellula sallentina SM41</name>
    <dbReference type="NCBI Taxonomy" id="1263870"/>
    <lineage>
        <taxon>Bacteria</taxon>
        <taxon>Pseudomonadati</taxon>
        <taxon>Planctomycetota</taxon>
        <taxon>Planctomycetia</taxon>
        <taxon>Pirellulales</taxon>
        <taxon>Pirellulaceae</taxon>
        <taxon>Rhodopirellula</taxon>
    </lineage>
</organism>
<dbReference type="EMBL" id="ANOH01000060">
    <property type="protein sequence ID" value="EMI57851.1"/>
    <property type="molecule type" value="Genomic_DNA"/>
</dbReference>
<dbReference type="Proteomes" id="UP000011885">
    <property type="component" value="Unassembled WGS sequence"/>
</dbReference>
<sequence length="44" mass="5102">MSQREGSTRRPGEWLALRIDYFSLNQILICNRGKFAIEANEVFA</sequence>
<comment type="caution">
    <text evidence="1">The sequence shown here is derived from an EMBL/GenBank/DDBJ whole genome shotgun (WGS) entry which is preliminary data.</text>
</comment>
<reference evidence="1 2" key="1">
    <citation type="journal article" date="2013" name="Mar. Genomics">
        <title>Expression of sulfatases in Rhodopirellula baltica and the diversity of sulfatases in the genus Rhodopirellula.</title>
        <authorList>
            <person name="Wegner C.E."/>
            <person name="Richter-Heitmann T."/>
            <person name="Klindworth A."/>
            <person name="Klockow C."/>
            <person name="Richter M."/>
            <person name="Achstetter T."/>
            <person name="Glockner F.O."/>
            <person name="Harder J."/>
        </authorList>
    </citation>
    <scope>NUCLEOTIDE SEQUENCE [LARGE SCALE GENOMIC DNA]</scope>
    <source>
        <strain evidence="1 2">SM41</strain>
    </source>
</reference>
<protein>
    <submittedName>
        <fullName evidence="1">Uncharacterized protein</fullName>
    </submittedName>
</protein>
<proteinExistence type="predicted"/>
<evidence type="ECO:0000313" key="2">
    <source>
        <dbReference type="Proteomes" id="UP000011885"/>
    </source>
</evidence>